<reference evidence="2" key="1">
    <citation type="journal article" date="2015" name="Nat. Genet.">
        <title>The genome and transcriptome of the zoonotic hookworm Ancylostoma ceylanicum identify infection-specific gene families.</title>
        <authorList>
            <person name="Schwarz E.M."/>
            <person name="Hu Y."/>
            <person name="Antoshechkin I."/>
            <person name="Miller M.M."/>
            <person name="Sternberg P.W."/>
            <person name="Aroian R.V."/>
        </authorList>
    </citation>
    <scope>NUCLEOTIDE SEQUENCE</scope>
    <source>
        <strain evidence="2">HY135</strain>
    </source>
</reference>
<comment type="caution">
    <text evidence="1">The sequence shown here is derived from an EMBL/GenBank/DDBJ whole genome shotgun (WGS) entry which is preliminary data.</text>
</comment>
<dbReference type="Proteomes" id="UP000024635">
    <property type="component" value="Unassembled WGS sequence"/>
</dbReference>
<gene>
    <name evidence="1" type="primary">Acey_s0009.g388</name>
    <name evidence="1" type="ORF">Y032_0009g388</name>
</gene>
<accession>A0A016VHR6</accession>
<sequence>MTWQTLTNKHQHSVIFGRDKWSTSNAIAMRFSHAVVIVLALQVQACQAFLGNWFSSLWNNIIKPIGEKVVNFVTGAWDAVKRTAVSIYESVKEAILKAVADVKEWGETDWDCGADNFWPSKVAAKVLAHIDCTRVYGEEIEIEEKHVQRCDIALLSCN</sequence>
<dbReference type="OrthoDB" id="5884936at2759"/>
<dbReference type="AlphaFoldDB" id="A0A016VHR6"/>
<name>A0A016VHR6_9BILA</name>
<evidence type="ECO:0000313" key="2">
    <source>
        <dbReference type="Proteomes" id="UP000024635"/>
    </source>
</evidence>
<evidence type="ECO:0000313" key="1">
    <source>
        <dbReference type="EMBL" id="EYC26851.1"/>
    </source>
</evidence>
<keyword evidence="2" id="KW-1185">Reference proteome</keyword>
<organism evidence="1 2">
    <name type="scientific">Ancylostoma ceylanicum</name>
    <dbReference type="NCBI Taxonomy" id="53326"/>
    <lineage>
        <taxon>Eukaryota</taxon>
        <taxon>Metazoa</taxon>
        <taxon>Ecdysozoa</taxon>
        <taxon>Nematoda</taxon>
        <taxon>Chromadorea</taxon>
        <taxon>Rhabditida</taxon>
        <taxon>Rhabditina</taxon>
        <taxon>Rhabditomorpha</taxon>
        <taxon>Strongyloidea</taxon>
        <taxon>Ancylostomatidae</taxon>
        <taxon>Ancylostomatinae</taxon>
        <taxon>Ancylostoma</taxon>
    </lineage>
</organism>
<proteinExistence type="predicted"/>
<protein>
    <submittedName>
        <fullName evidence="1">Uncharacterized protein</fullName>
    </submittedName>
</protein>
<dbReference type="EMBL" id="JARK01001345">
    <property type="protein sequence ID" value="EYC26851.1"/>
    <property type="molecule type" value="Genomic_DNA"/>
</dbReference>